<evidence type="ECO:0000313" key="9">
    <source>
        <dbReference type="Proteomes" id="UP000219338"/>
    </source>
</evidence>
<dbReference type="STRING" id="47428.A0A284QPV3"/>
<evidence type="ECO:0000313" key="8">
    <source>
        <dbReference type="EMBL" id="SJK98494.1"/>
    </source>
</evidence>
<keyword evidence="7" id="KW-0460">Magnesium</keyword>
<feature type="binding site" evidence="6">
    <location>
        <position position="64"/>
    </location>
    <ligand>
        <name>substrate</name>
    </ligand>
</feature>
<dbReference type="GO" id="GO:0035999">
    <property type="term" value="P:tetrahydrofolate interconversion"/>
    <property type="evidence" value="ECO:0007669"/>
    <property type="project" value="TreeGrafter"/>
</dbReference>
<dbReference type="OMA" id="DKWGIPT"/>
<name>A0A284QPV3_ARMOS</name>
<keyword evidence="7" id="KW-0479">Metal-binding</keyword>
<dbReference type="GO" id="GO:0005524">
    <property type="term" value="F:ATP binding"/>
    <property type="evidence" value="ECO:0007669"/>
    <property type="project" value="UniProtKB-KW"/>
</dbReference>
<evidence type="ECO:0000256" key="3">
    <source>
        <dbReference type="ARBA" id="ARBA00022840"/>
    </source>
</evidence>
<keyword evidence="3 6" id="KW-0067">ATP-binding</keyword>
<keyword evidence="2 6" id="KW-0547">Nucleotide-binding</keyword>
<evidence type="ECO:0000256" key="5">
    <source>
        <dbReference type="ARBA" id="ARBA00038966"/>
    </source>
</evidence>
<dbReference type="GO" id="GO:0046872">
    <property type="term" value="F:metal ion binding"/>
    <property type="evidence" value="ECO:0007669"/>
    <property type="project" value="UniProtKB-KW"/>
</dbReference>
<dbReference type="InterPro" id="IPR037171">
    <property type="entry name" value="NagB/RpiA_transferase-like"/>
</dbReference>
<dbReference type="EMBL" id="FUEG01000001">
    <property type="protein sequence ID" value="SJK98494.1"/>
    <property type="molecule type" value="Genomic_DNA"/>
</dbReference>
<dbReference type="NCBIfam" id="TIGR02727">
    <property type="entry name" value="MTHFS_bact"/>
    <property type="match status" value="1"/>
</dbReference>
<evidence type="ECO:0000256" key="6">
    <source>
        <dbReference type="PIRSR" id="PIRSR006806-1"/>
    </source>
</evidence>
<dbReference type="GO" id="GO:0009396">
    <property type="term" value="P:folic acid-containing compound biosynthetic process"/>
    <property type="evidence" value="ECO:0007669"/>
    <property type="project" value="TreeGrafter"/>
</dbReference>
<organism evidence="8 9">
    <name type="scientific">Armillaria ostoyae</name>
    <name type="common">Armillaria root rot fungus</name>
    <dbReference type="NCBI Taxonomy" id="47428"/>
    <lineage>
        <taxon>Eukaryota</taxon>
        <taxon>Fungi</taxon>
        <taxon>Dikarya</taxon>
        <taxon>Basidiomycota</taxon>
        <taxon>Agaricomycotina</taxon>
        <taxon>Agaricomycetes</taxon>
        <taxon>Agaricomycetidae</taxon>
        <taxon>Agaricales</taxon>
        <taxon>Marasmiineae</taxon>
        <taxon>Physalacriaceae</taxon>
        <taxon>Armillaria</taxon>
    </lineage>
</organism>
<comment type="similarity">
    <text evidence="1 7">Belongs to the 5-formyltetrahydrofolate cyclo-ligase family.</text>
</comment>
<dbReference type="Pfam" id="PF01812">
    <property type="entry name" value="5-FTHF_cyc-lig"/>
    <property type="match status" value="1"/>
</dbReference>
<evidence type="ECO:0000256" key="1">
    <source>
        <dbReference type="ARBA" id="ARBA00010638"/>
    </source>
</evidence>
<accession>A0A284QPV3</accession>
<proteinExistence type="inferred from homology"/>
<dbReference type="EC" id="6.3.3.2" evidence="5 7"/>
<keyword evidence="9" id="KW-1185">Reference proteome</keyword>
<gene>
    <name evidence="8" type="ORF">ARMOST_01762</name>
</gene>
<keyword evidence="8" id="KW-0436">Ligase</keyword>
<dbReference type="InterPro" id="IPR024185">
    <property type="entry name" value="FTHF_cligase-like_sf"/>
</dbReference>
<feature type="binding site" evidence="6">
    <location>
        <begin position="152"/>
        <end position="160"/>
    </location>
    <ligand>
        <name>ATP</name>
        <dbReference type="ChEBI" id="CHEBI:30616"/>
    </ligand>
</feature>
<dbReference type="SUPFAM" id="SSF100950">
    <property type="entry name" value="NagB/RpiA/CoA transferase-like"/>
    <property type="match status" value="1"/>
</dbReference>
<dbReference type="Proteomes" id="UP000219338">
    <property type="component" value="Unassembled WGS sequence"/>
</dbReference>
<dbReference type="PANTHER" id="PTHR23407">
    <property type="entry name" value="ATPASE INHIBITOR/5-FORMYLTETRAHYDROFOLATE CYCLO-LIGASE"/>
    <property type="match status" value="1"/>
</dbReference>
<comment type="catalytic activity">
    <reaction evidence="4 7">
        <text>(6S)-5-formyl-5,6,7,8-tetrahydrofolate + ATP = (6R)-5,10-methenyltetrahydrofolate + ADP + phosphate</text>
        <dbReference type="Rhea" id="RHEA:10488"/>
        <dbReference type="ChEBI" id="CHEBI:30616"/>
        <dbReference type="ChEBI" id="CHEBI:43474"/>
        <dbReference type="ChEBI" id="CHEBI:57455"/>
        <dbReference type="ChEBI" id="CHEBI:57457"/>
        <dbReference type="ChEBI" id="CHEBI:456216"/>
        <dbReference type="EC" id="6.3.3.2"/>
    </reaction>
</comment>
<evidence type="ECO:0000256" key="7">
    <source>
        <dbReference type="RuleBase" id="RU361279"/>
    </source>
</evidence>
<dbReference type="Gene3D" id="3.40.50.10420">
    <property type="entry name" value="NagB/RpiA/CoA transferase-like"/>
    <property type="match status" value="1"/>
</dbReference>
<dbReference type="PIRSF" id="PIRSF006806">
    <property type="entry name" value="FTHF_cligase"/>
    <property type="match status" value="1"/>
</dbReference>
<dbReference type="GO" id="GO:0030272">
    <property type="term" value="F:5-formyltetrahydrofolate cyclo-ligase activity"/>
    <property type="evidence" value="ECO:0007669"/>
    <property type="project" value="UniProtKB-EC"/>
</dbReference>
<feature type="binding site" evidence="6">
    <location>
        <position position="58"/>
    </location>
    <ligand>
        <name>substrate</name>
    </ligand>
</feature>
<protein>
    <recommendedName>
        <fullName evidence="5 7">5-formyltetrahydrofolate cyclo-ligase</fullName>
        <ecNumber evidence="5 7">6.3.3.2</ecNumber>
    </recommendedName>
</protein>
<dbReference type="OrthoDB" id="2015992at2759"/>
<sequence>MASANVVLRAEKRAMRKALSSTLKNISPATIEEQSKAVADRVLALDAFRKSKTISCYLSMPTMELDTSTLVQEIVRSNKTLFVPKISPDGSMDFLEIHGADDIKSLPSGLWGIREPGPTWNGIPRRNAIDAGCDKLDMILVPGVAFDRTLSRLGHGKGYYDKYISEYEASGRPRPLLVALALQEQAVDSILPVGDHDQKMDMIVTPTEVIH</sequence>
<evidence type="ECO:0000256" key="4">
    <source>
        <dbReference type="ARBA" id="ARBA00036539"/>
    </source>
</evidence>
<dbReference type="InterPro" id="IPR002698">
    <property type="entry name" value="FTHF_cligase"/>
</dbReference>
<feature type="binding site" evidence="6">
    <location>
        <begin position="12"/>
        <end position="16"/>
    </location>
    <ligand>
        <name>ATP</name>
        <dbReference type="ChEBI" id="CHEBI:30616"/>
    </ligand>
</feature>
<dbReference type="AlphaFoldDB" id="A0A284QPV3"/>
<dbReference type="GO" id="GO:0005739">
    <property type="term" value="C:mitochondrion"/>
    <property type="evidence" value="ECO:0007669"/>
    <property type="project" value="TreeGrafter"/>
</dbReference>
<evidence type="ECO:0000256" key="2">
    <source>
        <dbReference type="ARBA" id="ARBA00022741"/>
    </source>
</evidence>
<comment type="cofactor">
    <cofactor evidence="7">
        <name>Mg(2+)</name>
        <dbReference type="ChEBI" id="CHEBI:18420"/>
    </cofactor>
</comment>
<dbReference type="PANTHER" id="PTHR23407:SF1">
    <property type="entry name" value="5-FORMYLTETRAHYDROFOLATE CYCLO-LIGASE"/>
    <property type="match status" value="1"/>
</dbReference>
<reference evidence="9" key="1">
    <citation type="journal article" date="2017" name="Nat. Ecol. Evol.">
        <title>Genome expansion and lineage-specific genetic innovations in the forest pathogenic fungi Armillaria.</title>
        <authorList>
            <person name="Sipos G."/>
            <person name="Prasanna A.N."/>
            <person name="Walter M.C."/>
            <person name="O'Connor E."/>
            <person name="Balint B."/>
            <person name="Krizsan K."/>
            <person name="Kiss B."/>
            <person name="Hess J."/>
            <person name="Varga T."/>
            <person name="Slot J."/>
            <person name="Riley R."/>
            <person name="Boka B."/>
            <person name="Rigling D."/>
            <person name="Barry K."/>
            <person name="Lee J."/>
            <person name="Mihaltcheva S."/>
            <person name="LaButti K."/>
            <person name="Lipzen A."/>
            <person name="Waldron R."/>
            <person name="Moloney N.M."/>
            <person name="Sperisen C."/>
            <person name="Kredics L."/>
            <person name="Vagvoelgyi C."/>
            <person name="Patrignani A."/>
            <person name="Fitzpatrick D."/>
            <person name="Nagy I."/>
            <person name="Doyle S."/>
            <person name="Anderson J.B."/>
            <person name="Grigoriev I.V."/>
            <person name="Gueldener U."/>
            <person name="Muensterkoetter M."/>
            <person name="Nagy L.G."/>
        </authorList>
    </citation>
    <scope>NUCLEOTIDE SEQUENCE [LARGE SCALE GENOMIC DNA]</scope>
    <source>
        <strain evidence="9">C18/9</strain>
    </source>
</reference>